<comment type="caution">
    <text evidence="1">The sequence shown here is derived from an EMBL/GenBank/DDBJ whole genome shotgun (WGS) entry which is preliminary data.</text>
</comment>
<protein>
    <recommendedName>
        <fullName evidence="3">Transposase</fullName>
    </recommendedName>
</protein>
<gene>
    <name evidence="1" type="ORF">ACFONL_11560</name>
</gene>
<evidence type="ECO:0008006" key="3">
    <source>
        <dbReference type="Google" id="ProtNLM"/>
    </source>
</evidence>
<reference evidence="2" key="1">
    <citation type="journal article" date="2019" name="Int. J. Syst. Evol. Microbiol.">
        <title>The Global Catalogue of Microorganisms (GCM) 10K type strain sequencing project: providing services to taxonomists for standard genome sequencing and annotation.</title>
        <authorList>
            <consortium name="The Broad Institute Genomics Platform"/>
            <consortium name="The Broad Institute Genome Sequencing Center for Infectious Disease"/>
            <person name="Wu L."/>
            <person name="Ma J."/>
        </authorList>
    </citation>
    <scope>NUCLEOTIDE SEQUENCE [LARGE SCALE GENOMIC DNA]</scope>
    <source>
        <strain evidence="2">KCTC 42282</strain>
    </source>
</reference>
<accession>A0ABV7UHG6</accession>
<sequence length="63" mass="7275">MLKFHPQLISDRIRLALSLLRCGYTPTSAAIRASVTEAELTYWQEHDDNGLLPREAQRPKKMH</sequence>
<proteinExistence type="predicted"/>
<dbReference type="RefSeq" id="WP_191320771.1">
    <property type="nucleotide sequence ID" value="NZ_BNCG01000025.1"/>
</dbReference>
<keyword evidence="2" id="KW-1185">Reference proteome</keyword>
<evidence type="ECO:0000313" key="1">
    <source>
        <dbReference type="EMBL" id="MFC3638001.1"/>
    </source>
</evidence>
<name>A0ABV7UHG6_9HYPH</name>
<evidence type="ECO:0000313" key="2">
    <source>
        <dbReference type="Proteomes" id="UP001595704"/>
    </source>
</evidence>
<dbReference type="Proteomes" id="UP001595704">
    <property type="component" value="Unassembled WGS sequence"/>
</dbReference>
<organism evidence="1 2">
    <name type="scientific">Camelimonas fluminis</name>
    <dbReference type="NCBI Taxonomy" id="1576911"/>
    <lineage>
        <taxon>Bacteria</taxon>
        <taxon>Pseudomonadati</taxon>
        <taxon>Pseudomonadota</taxon>
        <taxon>Alphaproteobacteria</taxon>
        <taxon>Hyphomicrobiales</taxon>
        <taxon>Chelatococcaceae</taxon>
        <taxon>Camelimonas</taxon>
    </lineage>
</organism>
<dbReference type="EMBL" id="JBHRYC010000055">
    <property type="protein sequence ID" value="MFC3638001.1"/>
    <property type="molecule type" value="Genomic_DNA"/>
</dbReference>